<dbReference type="Pfam" id="PF08881">
    <property type="entry name" value="CVNH"/>
    <property type="match status" value="1"/>
</dbReference>
<sequence>MKTAYEQTSVYINLNGRQELSALCRSRGGEWVRSTIDLNSVLGNCNGSFEWGGCDFGASAKNVELRDGKVLSAHLKRKDGSWTETPVVVNLTEHISNNDGTLRRSDQEDVAMIAPDVCEKLDAVGGLIRNQQTVIDKGVFQLEFITAANQRMVLQELEVAFLRLGKLADCIKGEFDEEQKDGGMPQSNPDAVLRPMIRSFENVSTKTDKALGLIEKIFEFNTCIPTLQRDLDSLRVEITTEVTLIKPSIDAIQEKIAESITEIEANQLVLKGAKAVKGKTKSVEALIKFSGWVLLPIGLGTNVTKVDNPLREAIKDTERRIKQDEETHMGLQAELDELTKQEAGLHATLCAHDALISQLTYLSTTITDLESHAESAKGTIGSMKKLADRLIDIARDLEDKGAMTDYQVSKKEYAAHVVCVLDMALPQFTAVGEVEGVLLELEGGDDEKGTVKEALKNEIAIVRRKLELVRMLN</sequence>
<name>A0ABR3GA93_9PEZI</name>
<dbReference type="Gene3D" id="1.20.1170.10">
    <property type="match status" value="1"/>
</dbReference>
<dbReference type="PANTHER" id="PTHR42076:SF1">
    <property type="entry name" value="CYANOVIRIN-N DOMAIN-CONTAINING PROTEIN"/>
    <property type="match status" value="1"/>
</dbReference>
<feature type="domain" description="Cyanovirin-N" evidence="2">
    <location>
        <begin position="4"/>
        <end position="104"/>
    </location>
</feature>
<accession>A0ABR3GA93</accession>
<dbReference type="InterPro" id="IPR036673">
    <property type="entry name" value="Cyanovirin-N_sf"/>
</dbReference>
<evidence type="ECO:0000256" key="1">
    <source>
        <dbReference type="SAM" id="Coils"/>
    </source>
</evidence>
<evidence type="ECO:0000259" key="2">
    <source>
        <dbReference type="SMART" id="SM01111"/>
    </source>
</evidence>
<keyword evidence="1" id="KW-0175">Coiled coil</keyword>
<dbReference type="Gene3D" id="2.30.60.10">
    <property type="entry name" value="Cyanovirin-N"/>
    <property type="match status" value="1"/>
</dbReference>
<organism evidence="3 4">
    <name type="scientific">Discina gigas</name>
    <dbReference type="NCBI Taxonomy" id="1032678"/>
    <lineage>
        <taxon>Eukaryota</taxon>
        <taxon>Fungi</taxon>
        <taxon>Dikarya</taxon>
        <taxon>Ascomycota</taxon>
        <taxon>Pezizomycotina</taxon>
        <taxon>Pezizomycetes</taxon>
        <taxon>Pezizales</taxon>
        <taxon>Discinaceae</taxon>
        <taxon>Discina</taxon>
    </lineage>
</organism>
<comment type="caution">
    <text evidence="3">The sequence shown here is derived from an EMBL/GenBank/DDBJ whole genome shotgun (WGS) entry which is preliminary data.</text>
</comment>
<dbReference type="SMART" id="SM01111">
    <property type="entry name" value="CVNH"/>
    <property type="match status" value="1"/>
</dbReference>
<evidence type="ECO:0000313" key="3">
    <source>
        <dbReference type="EMBL" id="KAL0632607.1"/>
    </source>
</evidence>
<feature type="coiled-coil region" evidence="1">
    <location>
        <begin position="314"/>
        <end position="341"/>
    </location>
</feature>
<proteinExistence type="predicted"/>
<dbReference type="Proteomes" id="UP001447188">
    <property type="component" value="Unassembled WGS sequence"/>
</dbReference>
<evidence type="ECO:0000313" key="4">
    <source>
        <dbReference type="Proteomes" id="UP001447188"/>
    </source>
</evidence>
<keyword evidence="4" id="KW-1185">Reference proteome</keyword>
<protein>
    <recommendedName>
        <fullName evidence="2">Cyanovirin-N domain-containing protein</fullName>
    </recommendedName>
</protein>
<dbReference type="InterPro" id="IPR011058">
    <property type="entry name" value="Cyanovirin-N"/>
</dbReference>
<reference evidence="3 4" key="1">
    <citation type="submission" date="2024-02" db="EMBL/GenBank/DDBJ databases">
        <title>Discinaceae phylogenomics.</title>
        <authorList>
            <person name="Dirks A.C."/>
            <person name="James T.Y."/>
        </authorList>
    </citation>
    <scope>NUCLEOTIDE SEQUENCE [LARGE SCALE GENOMIC DNA]</scope>
    <source>
        <strain evidence="3 4">ACD0624</strain>
    </source>
</reference>
<dbReference type="SUPFAM" id="SSF51322">
    <property type="entry name" value="Cyanovirin-N"/>
    <property type="match status" value="1"/>
</dbReference>
<dbReference type="EMBL" id="JBBBZM010000160">
    <property type="protein sequence ID" value="KAL0632607.1"/>
    <property type="molecule type" value="Genomic_DNA"/>
</dbReference>
<dbReference type="SUPFAM" id="SSF58100">
    <property type="entry name" value="Bacterial hemolysins"/>
    <property type="match status" value="1"/>
</dbReference>
<dbReference type="PANTHER" id="PTHR42076">
    <property type="entry name" value="CYANOVIRIN-N HOMOLOG"/>
    <property type="match status" value="1"/>
</dbReference>
<gene>
    <name evidence="3" type="ORF">Q9L58_008497</name>
</gene>